<sequence>MTSDQVMRKNSRGSVELWTTTYDGVELRAIKWFDNRGVTLLSTYESVNPVSNVSRFDRKANKRVNVVCPSIVTTYNMFMGGVDLLDGFLSLHRISIRSKKWYHKLLFHFFDMVMVQSWILYCRQNEGNTLKLREFKMNIADCLIRKGKETTNKRGRPNSSNIEKEFMEKKKRGPTAPLPIKAIRLDGYHYWPVFMDDVKKGRCKNPECQHITRVYCERCKVNLWFTAKSNCFKYFHTD</sequence>
<evidence type="ECO:0000256" key="1">
    <source>
        <dbReference type="SAM" id="MobiDB-lite"/>
    </source>
</evidence>
<dbReference type="PANTHER" id="PTHR47272:SF1">
    <property type="entry name" value="PIGGYBAC TRANSPOSABLE ELEMENT-DERIVED PROTEIN 3-LIKE"/>
    <property type="match status" value="1"/>
</dbReference>
<proteinExistence type="predicted"/>
<gene>
    <name evidence="4" type="primary">LOC136088200</name>
</gene>
<dbReference type="RefSeq" id="XP_065667954.1">
    <property type="nucleotide sequence ID" value="XM_065811882.1"/>
</dbReference>
<keyword evidence="3" id="KW-1185">Reference proteome</keyword>
<feature type="region of interest" description="Disordered" evidence="1">
    <location>
        <begin position="150"/>
        <end position="173"/>
    </location>
</feature>
<dbReference type="Pfam" id="PF13843">
    <property type="entry name" value="DDE_Tnp_1_7"/>
    <property type="match status" value="1"/>
</dbReference>
<dbReference type="GeneID" id="136088200"/>
<evidence type="ECO:0000259" key="2">
    <source>
        <dbReference type="Pfam" id="PF13843"/>
    </source>
</evidence>
<evidence type="ECO:0000313" key="3">
    <source>
        <dbReference type="Proteomes" id="UP001652625"/>
    </source>
</evidence>
<dbReference type="Proteomes" id="UP001652625">
    <property type="component" value="Chromosome 12"/>
</dbReference>
<accession>A0ABM4D130</accession>
<organism evidence="3 4">
    <name type="scientific">Hydra vulgaris</name>
    <name type="common">Hydra</name>
    <name type="synonym">Hydra attenuata</name>
    <dbReference type="NCBI Taxonomy" id="6087"/>
    <lineage>
        <taxon>Eukaryota</taxon>
        <taxon>Metazoa</taxon>
        <taxon>Cnidaria</taxon>
        <taxon>Hydrozoa</taxon>
        <taxon>Hydroidolina</taxon>
        <taxon>Anthoathecata</taxon>
        <taxon>Aplanulata</taxon>
        <taxon>Hydridae</taxon>
        <taxon>Hydra</taxon>
    </lineage>
</organism>
<protein>
    <submittedName>
        <fullName evidence="4">PiggyBac transposable element-derived protein 3-like</fullName>
    </submittedName>
</protein>
<feature type="domain" description="PiggyBac transposable element-derived protein" evidence="2">
    <location>
        <begin position="7"/>
        <end position="118"/>
    </location>
</feature>
<dbReference type="PANTHER" id="PTHR47272">
    <property type="entry name" value="DDE_TNP_1_7 DOMAIN-CONTAINING PROTEIN"/>
    <property type="match status" value="1"/>
</dbReference>
<reference evidence="4" key="1">
    <citation type="submission" date="2025-08" db="UniProtKB">
        <authorList>
            <consortium name="RefSeq"/>
        </authorList>
    </citation>
    <scope>IDENTIFICATION</scope>
</reference>
<name>A0ABM4D130_HYDVU</name>
<dbReference type="InterPro" id="IPR029526">
    <property type="entry name" value="PGBD"/>
</dbReference>
<evidence type="ECO:0000313" key="4">
    <source>
        <dbReference type="RefSeq" id="XP_065667954.1"/>
    </source>
</evidence>